<dbReference type="EMBL" id="FRAM01000001">
    <property type="protein sequence ID" value="SHK02977.1"/>
    <property type="molecule type" value="Genomic_DNA"/>
</dbReference>
<evidence type="ECO:0000259" key="5">
    <source>
        <dbReference type="Pfam" id="PF20009"/>
    </source>
</evidence>
<dbReference type="InterPro" id="IPR013783">
    <property type="entry name" value="Ig-like_fold"/>
</dbReference>
<dbReference type="InterPro" id="IPR011628">
    <property type="entry name" value="Cleaved_adhesin"/>
</dbReference>
<feature type="domain" description="Secretion system C-terminal sorting" evidence="4">
    <location>
        <begin position="602"/>
        <end position="662"/>
    </location>
</feature>
<dbReference type="Pfam" id="PF07675">
    <property type="entry name" value="Cleaved_Adhesin"/>
    <property type="match status" value="1"/>
</dbReference>
<dbReference type="InterPro" id="IPR036116">
    <property type="entry name" value="FN3_sf"/>
</dbReference>
<dbReference type="Pfam" id="PF20009">
    <property type="entry name" value="GEVED"/>
    <property type="match status" value="1"/>
</dbReference>
<dbReference type="OrthoDB" id="951108at2"/>
<dbReference type="Proteomes" id="UP000184498">
    <property type="component" value="Unassembled WGS sequence"/>
</dbReference>
<evidence type="ECO:0000259" key="3">
    <source>
        <dbReference type="Pfam" id="PF07675"/>
    </source>
</evidence>
<evidence type="ECO:0000256" key="1">
    <source>
        <dbReference type="ARBA" id="ARBA00022729"/>
    </source>
</evidence>
<evidence type="ECO:0000256" key="2">
    <source>
        <dbReference type="SAM" id="SignalP"/>
    </source>
</evidence>
<evidence type="ECO:0000313" key="6">
    <source>
        <dbReference type="EMBL" id="SHK02977.1"/>
    </source>
</evidence>
<sequence>MKKLLLPLIVGLGFSSFSNAQHTVFHDNFDSYANFAISTVGSWTLTDVDAKTTYGFNGIQFPNTGVAKSFQVFNSTATTPAMTPSSTSDWSAKSGAKTMVSFGATSTPWSNDWMITPQIQLASDGGTLSFWAKSCDAQYGAEKFRVYVSTSGTAVANFTPLAAVTTTPSDATWYEYTYNLSAYAGQQVYLAIQCTSDDQFGFAVDDFKVTSTTNRTTVPDCASLSLPANAATNVSAASTVFTWTSSSGAESYDFYMDTNPNPTTFVANVIGTGYSNTTTLAANTTYYWKAVPKNANGSAAGCAVFSFTTGSLLPGCAINMTPADTATGVVYGPTALSWAAPNSGLPQTGYDLYFGTNPASLTLLASPSATATTYSVTTTVAETTYYWKLVPKNANGSAQGCATYSFTTRSNPVAPYCGPVTYSSPEPITYVNFKYNTANTSSAVVAGTPSHEAFLSKEFKVEQGGTTEISVNSNTTSTSLRHYYTVFIDWNNDGDFADAGESYYTTSDNYFFNPGSLGVNTANIVTKNLVVPSTAPLGKVRMRIKAVYGGNPPSSNATTNMQNPCANTGGTSHWGQAEDYTIEVVPLGSLAVSDIKKANIAVYPNPFVDVVNISDVKNVKSISIVDMAGRQVKTLSPSSEINLSELKSGMYIINLNMTDGNTKAIKAIKK</sequence>
<dbReference type="GO" id="GO:0004553">
    <property type="term" value="F:hydrolase activity, hydrolyzing O-glycosyl compounds"/>
    <property type="evidence" value="ECO:0007669"/>
    <property type="project" value="UniProtKB-ARBA"/>
</dbReference>
<dbReference type="SUPFAM" id="SSF49899">
    <property type="entry name" value="Concanavalin A-like lectins/glucanases"/>
    <property type="match status" value="1"/>
</dbReference>
<proteinExistence type="predicted"/>
<evidence type="ECO:0000313" key="7">
    <source>
        <dbReference type="Proteomes" id="UP000184498"/>
    </source>
</evidence>
<dbReference type="InterPro" id="IPR013320">
    <property type="entry name" value="ConA-like_dom_sf"/>
</dbReference>
<dbReference type="NCBIfam" id="TIGR04183">
    <property type="entry name" value="Por_Secre_tail"/>
    <property type="match status" value="1"/>
</dbReference>
<dbReference type="InterPro" id="IPR045474">
    <property type="entry name" value="GEVED"/>
</dbReference>
<dbReference type="InterPro" id="IPR026444">
    <property type="entry name" value="Secre_tail"/>
</dbReference>
<feature type="domain" description="Cleaved adhesin" evidence="3">
    <location>
        <begin position="83"/>
        <end position="161"/>
    </location>
</feature>
<reference evidence="7" key="1">
    <citation type="submission" date="2016-11" db="EMBL/GenBank/DDBJ databases">
        <authorList>
            <person name="Varghese N."/>
            <person name="Submissions S."/>
        </authorList>
    </citation>
    <scope>NUCLEOTIDE SEQUENCE [LARGE SCALE GENOMIC DNA]</scope>
    <source>
        <strain evidence="7">DSM 18016</strain>
    </source>
</reference>
<dbReference type="SUPFAM" id="SSF49265">
    <property type="entry name" value="Fibronectin type III"/>
    <property type="match status" value="1"/>
</dbReference>
<protein>
    <submittedName>
        <fullName evidence="6">Por secretion system C-terminal sorting domain-containing protein</fullName>
    </submittedName>
</protein>
<dbReference type="AlphaFoldDB" id="A0A1M6P4T8"/>
<feature type="signal peptide" evidence="2">
    <location>
        <begin position="1"/>
        <end position="20"/>
    </location>
</feature>
<name>A0A1M6P4T8_9FLAO</name>
<accession>A0A1M6P4T8</accession>
<keyword evidence="1 2" id="KW-0732">Signal</keyword>
<dbReference type="Pfam" id="PF18962">
    <property type="entry name" value="Por_Secre_tail"/>
    <property type="match status" value="1"/>
</dbReference>
<organism evidence="6 7">
    <name type="scientific">Epilithonimonas mollis</name>
    <dbReference type="NCBI Taxonomy" id="216903"/>
    <lineage>
        <taxon>Bacteria</taxon>
        <taxon>Pseudomonadati</taxon>
        <taxon>Bacteroidota</taxon>
        <taxon>Flavobacteriia</taxon>
        <taxon>Flavobacteriales</taxon>
        <taxon>Weeksellaceae</taxon>
        <taxon>Chryseobacterium group</taxon>
        <taxon>Epilithonimonas</taxon>
    </lineage>
</organism>
<gene>
    <name evidence="6" type="ORF">SAMN05444371_0863</name>
</gene>
<keyword evidence="7" id="KW-1185">Reference proteome</keyword>
<dbReference type="GO" id="GO:0005975">
    <property type="term" value="P:carbohydrate metabolic process"/>
    <property type="evidence" value="ECO:0007669"/>
    <property type="project" value="UniProtKB-ARBA"/>
</dbReference>
<dbReference type="NCBIfam" id="NF038128">
    <property type="entry name" value="choice_anch_J"/>
    <property type="match status" value="1"/>
</dbReference>
<dbReference type="Gene3D" id="2.60.40.10">
    <property type="entry name" value="Immunoglobulins"/>
    <property type="match status" value="2"/>
</dbReference>
<dbReference type="STRING" id="216903.SAMN05444371_0863"/>
<feature type="chain" id="PRO_5013382459" evidence="2">
    <location>
        <begin position="21"/>
        <end position="670"/>
    </location>
</feature>
<feature type="domain" description="GEVED" evidence="5">
    <location>
        <begin position="483"/>
        <end position="582"/>
    </location>
</feature>
<evidence type="ECO:0000259" key="4">
    <source>
        <dbReference type="Pfam" id="PF18962"/>
    </source>
</evidence>
<dbReference type="RefSeq" id="WP_072996586.1">
    <property type="nucleotide sequence ID" value="NZ_FRAM01000001.1"/>
</dbReference>
<dbReference type="Gene3D" id="2.60.120.200">
    <property type="match status" value="1"/>
</dbReference>